<dbReference type="Proteomes" id="UP001205080">
    <property type="component" value="Unassembled WGS sequence"/>
</dbReference>
<evidence type="ECO:0000313" key="3">
    <source>
        <dbReference type="Proteomes" id="UP001205080"/>
    </source>
</evidence>
<organism evidence="2 3">
    <name type="scientific">Corynebacterium pseudogenitalium</name>
    <dbReference type="NCBI Taxonomy" id="38303"/>
    <lineage>
        <taxon>Bacteria</taxon>
        <taxon>Bacillati</taxon>
        <taxon>Actinomycetota</taxon>
        <taxon>Actinomycetes</taxon>
        <taxon>Mycobacteriales</taxon>
        <taxon>Corynebacteriaceae</taxon>
        <taxon>Corynebacterium</taxon>
    </lineage>
</organism>
<proteinExistence type="predicted"/>
<evidence type="ECO:0000259" key="1">
    <source>
        <dbReference type="PROSITE" id="PS50943"/>
    </source>
</evidence>
<accession>A0ABD4TUB1</accession>
<dbReference type="SUPFAM" id="SSF47413">
    <property type="entry name" value="lambda repressor-like DNA-binding domains"/>
    <property type="match status" value="1"/>
</dbReference>
<dbReference type="EMBL" id="JAGPYW010000030">
    <property type="protein sequence ID" value="MCQ4615225.1"/>
    <property type="molecule type" value="Genomic_DNA"/>
</dbReference>
<name>A0ABD4TUB1_9CORY</name>
<dbReference type="Pfam" id="PF01381">
    <property type="entry name" value="HTH_3"/>
    <property type="match status" value="1"/>
</dbReference>
<reference evidence="2 3" key="1">
    <citation type="submission" date="2021-04" db="EMBL/GenBank/DDBJ databases">
        <title>Corynebacterium genitalium sp. nov. and Corynebacterium genitalium sp. nov., two new species of the genus Corynebacterium.</title>
        <authorList>
            <person name="Jaen-Luchoro D."/>
            <person name="Pinyeiro-Iglesias B."/>
            <person name="Al-Shaer S."/>
            <person name="Karlsson R."/>
            <person name="Gonzales-Siles L."/>
            <person name="Cardew S."/>
            <person name="Jensie-Markopolous S."/>
            <person name="Ohlen M."/>
            <person name="Inganas E."/>
            <person name="Moore E.R.B."/>
        </authorList>
    </citation>
    <scope>NUCLEOTIDE SEQUENCE [LARGE SCALE GENOMIC DNA]</scope>
    <source>
        <strain evidence="2 3">CCUG 55013</strain>
    </source>
</reference>
<feature type="domain" description="HTH cro/C1-type" evidence="1">
    <location>
        <begin position="8"/>
        <end position="71"/>
    </location>
</feature>
<dbReference type="InterPro" id="IPR001387">
    <property type="entry name" value="Cro/C1-type_HTH"/>
</dbReference>
<dbReference type="Gene3D" id="1.10.260.40">
    <property type="entry name" value="lambda repressor-like DNA-binding domains"/>
    <property type="match status" value="1"/>
</dbReference>
<gene>
    <name evidence="2" type="ORF">KBX22_10935</name>
</gene>
<dbReference type="InterPro" id="IPR010982">
    <property type="entry name" value="Lambda_DNA-bd_dom_sf"/>
</dbReference>
<protein>
    <submittedName>
        <fullName evidence="2">Helix-turn-helix transcriptional regulator</fullName>
    </submittedName>
</protein>
<dbReference type="AlphaFoldDB" id="A0ABD4TUB1"/>
<dbReference type="SMART" id="SM00530">
    <property type="entry name" value="HTH_XRE"/>
    <property type="match status" value="1"/>
</dbReference>
<dbReference type="CDD" id="cd00093">
    <property type="entry name" value="HTH_XRE"/>
    <property type="match status" value="1"/>
</dbReference>
<dbReference type="PROSITE" id="PS50943">
    <property type="entry name" value="HTH_CROC1"/>
    <property type="match status" value="1"/>
</dbReference>
<dbReference type="RefSeq" id="WP_256001525.1">
    <property type="nucleotide sequence ID" value="NZ_JAGPYW010000030.1"/>
</dbReference>
<comment type="caution">
    <text evidence="2">The sequence shown here is derived from an EMBL/GenBank/DDBJ whole genome shotgun (WGS) entry which is preliminary data.</text>
</comment>
<evidence type="ECO:0000313" key="2">
    <source>
        <dbReference type="EMBL" id="MCQ4615225.1"/>
    </source>
</evidence>
<sequence>MDNTAQLIAAARNKNGLSLADVADLSGASRTYVRVIENGGKLIDGKLTPYRPSDQVLLAVSYAVGADINEVIKSAGIEVGALELQRIECEVRLRAAGKNGIAAALKTLRQVTILPSEA</sequence>